<reference evidence="2" key="1">
    <citation type="journal article" date="2014" name="Int. J. Syst. Evol. Microbiol.">
        <title>Complete genome sequence of Corynebacterium casei LMG S-19264T (=DSM 44701T), isolated from a smear-ripened cheese.</title>
        <authorList>
            <consortium name="US DOE Joint Genome Institute (JGI-PGF)"/>
            <person name="Walter F."/>
            <person name="Albersmeier A."/>
            <person name="Kalinowski J."/>
            <person name="Ruckert C."/>
        </authorList>
    </citation>
    <scope>NUCLEOTIDE SEQUENCE</scope>
    <source>
        <strain evidence="2">CGMCC 4.7679</strain>
    </source>
</reference>
<accession>A0A8H9IUN5</accession>
<dbReference type="SUPFAM" id="SSF56601">
    <property type="entry name" value="beta-lactamase/transpeptidase-like"/>
    <property type="match status" value="1"/>
</dbReference>
<dbReference type="EMBL" id="BNAV01000006">
    <property type="protein sequence ID" value="GHF66875.1"/>
    <property type="molecule type" value="Genomic_DNA"/>
</dbReference>
<keyword evidence="3" id="KW-1185">Reference proteome</keyword>
<dbReference type="InterPro" id="IPR050789">
    <property type="entry name" value="Diverse_Enzym_Activities"/>
</dbReference>
<gene>
    <name evidence="2" type="ORF">GCM10017566_45890</name>
</gene>
<evidence type="ECO:0000313" key="3">
    <source>
        <dbReference type="Proteomes" id="UP000658656"/>
    </source>
</evidence>
<dbReference type="InterPro" id="IPR001466">
    <property type="entry name" value="Beta-lactam-related"/>
</dbReference>
<name>A0A8H9IUN5_9PSEU</name>
<evidence type="ECO:0000259" key="1">
    <source>
        <dbReference type="Pfam" id="PF00144"/>
    </source>
</evidence>
<dbReference type="OrthoDB" id="4281716at2"/>
<dbReference type="PANTHER" id="PTHR43283:SF3">
    <property type="entry name" value="BETA-LACTAMASE FAMILY PROTEIN (AFU_ORTHOLOGUE AFUA_5G07500)"/>
    <property type="match status" value="1"/>
</dbReference>
<dbReference type="AlphaFoldDB" id="A0A8H9IUN5"/>
<dbReference type="InterPro" id="IPR012338">
    <property type="entry name" value="Beta-lactam/transpept-like"/>
</dbReference>
<protein>
    <submittedName>
        <fullName evidence="2">1,4-butanediol diacrylate esterase</fullName>
    </submittedName>
</protein>
<dbReference type="PANTHER" id="PTHR43283">
    <property type="entry name" value="BETA-LACTAMASE-RELATED"/>
    <property type="match status" value="1"/>
</dbReference>
<dbReference type="RefSeq" id="WP_145932845.1">
    <property type="nucleotide sequence ID" value="NZ_BNAV01000006.1"/>
</dbReference>
<evidence type="ECO:0000313" key="2">
    <source>
        <dbReference type="EMBL" id="GHF66875.1"/>
    </source>
</evidence>
<comment type="caution">
    <text evidence="2">The sequence shown here is derived from an EMBL/GenBank/DDBJ whole genome shotgun (WGS) entry which is preliminary data.</text>
</comment>
<organism evidence="2 3">
    <name type="scientific">Amycolatopsis bartoniae</name>
    <dbReference type="NCBI Taxonomy" id="941986"/>
    <lineage>
        <taxon>Bacteria</taxon>
        <taxon>Bacillati</taxon>
        <taxon>Actinomycetota</taxon>
        <taxon>Actinomycetes</taxon>
        <taxon>Pseudonocardiales</taxon>
        <taxon>Pseudonocardiaceae</taxon>
        <taxon>Amycolatopsis</taxon>
    </lineage>
</organism>
<sequence length="383" mass="41637">MSTKERIDALLAAAVKDGVAPGVVAVAATADEVIYRGAVGTGGNGPLSPDSVVYIASMTKLLTAIAALQQVEKGTLTLDAPIATVLPELTELQVLEGYDADGAEIARPAKSQPTLRQLLTHTGGFAYNFWNERIDRYTREHDVPTIVASRELTLFNPLVADPGTEWNYGHHLEWVGKAVERVSGLNLEDYLRQNVFGPLQLTGSGFVLGERRERLASMNVRTEDGGTTPIDLVIDQEPEFYMGGGGLYSTPEDYLTVLRMLLNGGTLGGVTILSQKTIEEARDNHIGELTVGRLVTTDPASTFDVEFLPGTTKKWSLLGMYNVEDTPGGRSAGSLFWAGLSNTFFWVDWTRGHAGALFTQMLPFADPRILAVFDEFEDAVREL</sequence>
<dbReference type="Pfam" id="PF00144">
    <property type="entry name" value="Beta-lactamase"/>
    <property type="match status" value="1"/>
</dbReference>
<feature type="domain" description="Beta-lactamase-related" evidence="1">
    <location>
        <begin position="8"/>
        <end position="364"/>
    </location>
</feature>
<reference evidence="2" key="2">
    <citation type="submission" date="2020-09" db="EMBL/GenBank/DDBJ databases">
        <authorList>
            <person name="Sun Q."/>
            <person name="Zhou Y."/>
        </authorList>
    </citation>
    <scope>NUCLEOTIDE SEQUENCE</scope>
    <source>
        <strain evidence="2">CGMCC 4.7679</strain>
    </source>
</reference>
<dbReference type="Proteomes" id="UP000658656">
    <property type="component" value="Unassembled WGS sequence"/>
</dbReference>
<dbReference type="Gene3D" id="3.40.710.10">
    <property type="entry name" value="DD-peptidase/beta-lactamase superfamily"/>
    <property type="match status" value="1"/>
</dbReference>
<proteinExistence type="predicted"/>